<dbReference type="Proteomes" id="UP000177067">
    <property type="component" value="Unassembled WGS sequence"/>
</dbReference>
<gene>
    <name evidence="1" type="ORF">A2725_02595</name>
</gene>
<dbReference type="EMBL" id="MFPS01000006">
    <property type="protein sequence ID" value="OGH59879.1"/>
    <property type="molecule type" value="Genomic_DNA"/>
</dbReference>
<dbReference type="AlphaFoldDB" id="A0A1F6LKN4"/>
<proteinExistence type="predicted"/>
<organism evidence="1 2">
    <name type="scientific">Candidatus Magasanikbacteria bacterium RIFCSPHIGHO2_01_FULL_33_34</name>
    <dbReference type="NCBI Taxonomy" id="1798671"/>
    <lineage>
        <taxon>Bacteria</taxon>
        <taxon>Candidatus Magasanikiibacteriota</taxon>
    </lineage>
</organism>
<name>A0A1F6LKN4_9BACT</name>
<evidence type="ECO:0000313" key="2">
    <source>
        <dbReference type="Proteomes" id="UP000177067"/>
    </source>
</evidence>
<accession>A0A1F6LKN4</accession>
<sequence length="84" mass="9395">MKISENISIFTFIFCYNFVGHGAPEPVQENCVAPCLPAGRERNNFAERSRISDVLRSVAEQNMGRATAGASQIYAVRRRMTQTL</sequence>
<evidence type="ECO:0000313" key="1">
    <source>
        <dbReference type="EMBL" id="OGH59879.1"/>
    </source>
</evidence>
<reference evidence="1 2" key="1">
    <citation type="journal article" date="2016" name="Nat. Commun.">
        <title>Thousands of microbial genomes shed light on interconnected biogeochemical processes in an aquifer system.</title>
        <authorList>
            <person name="Anantharaman K."/>
            <person name="Brown C.T."/>
            <person name="Hug L.A."/>
            <person name="Sharon I."/>
            <person name="Castelle C.J."/>
            <person name="Probst A.J."/>
            <person name="Thomas B.C."/>
            <person name="Singh A."/>
            <person name="Wilkins M.J."/>
            <person name="Karaoz U."/>
            <person name="Brodie E.L."/>
            <person name="Williams K.H."/>
            <person name="Hubbard S.S."/>
            <person name="Banfield J.F."/>
        </authorList>
    </citation>
    <scope>NUCLEOTIDE SEQUENCE [LARGE SCALE GENOMIC DNA]</scope>
</reference>
<comment type="caution">
    <text evidence="1">The sequence shown here is derived from an EMBL/GenBank/DDBJ whole genome shotgun (WGS) entry which is preliminary data.</text>
</comment>
<protein>
    <submittedName>
        <fullName evidence="1">Uncharacterized protein</fullName>
    </submittedName>
</protein>